<reference evidence="3 4" key="1">
    <citation type="submission" date="2015-03" db="EMBL/GenBank/DDBJ databases">
        <authorList>
            <person name="Hassan Y.I."/>
            <person name="Lepp D."/>
            <person name="Li X.-Z."/>
            <person name="Zhou T."/>
        </authorList>
    </citation>
    <scope>NUCLEOTIDE SEQUENCE [LARGE SCALE GENOMIC DNA]</scope>
    <source>
        <strain evidence="3 4">BD-c194</strain>
    </source>
</reference>
<dbReference type="SUPFAM" id="SSF143011">
    <property type="entry name" value="RelE-like"/>
    <property type="match status" value="1"/>
</dbReference>
<comment type="caution">
    <text evidence="3">The sequence shown here is derived from an EMBL/GenBank/DDBJ whole genome shotgun (WGS) entry which is preliminary data.</text>
</comment>
<evidence type="ECO:0000256" key="1">
    <source>
        <dbReference type="ARBA" id="ARBA00006226"/>
    </source>
</evidence>
<accession>A0A0F5FZS6</accession>
<gene>
    <name evidence="3" type="ORF">VE25_00505</name>
</gene>
<keyword evidence="4" id="KW-1185">Reference proteome</keyword>
<dbReference type="Proteomes" id="UP000033632">
    <property type="component" value="Unassembled WGS sequence"/>
</dbReference>
<proteinExistence type="inferred from homology"/>
<evidence type="ECO:0000313" key="3">
    <source>
        <dbReference type="EMBL" id="KKB13697.1"/>
    </source>
</evidence>
<dbReference type="PANTHER" id="PTHR33755">
    <property type="entry name" value="TOXIN PARE1-RELATED"/>
    <property type="match status" value="1"/>
</dbReference>
<name>A0A0F5FZS6_9HYPH</name>
<comment type="similarity">
    <text evidence="1">Belongs to the RelE toxin family.</text>
</comment>
<dbReference type="NCBIfam" id="TIGR02385">
    <property type="entry name" value="RelE_StbE"/>
    <property type="match status" value="1"/>
</dbReference>
<dbReference type="OrthoDB" id="595470at2"/>
<dbReference type="InterPro" id="IPR051803">
    <property type="entry name" value="TA_system_RelE-like_toxin"/>
</dbReference>
<dbReference type="PATRIC" id="fig|443610.3.peg.1135"/>
<evidence type="ECO:0000256" key="2">
    <source>
        <dbReference type="ARBA" id="ARBA00022649"/>
    </source>
</evidence>
<dbReference type="InterPro" id="IPR007712">
    <property type="entry name" value="RelE/ParE_toxin"/>
</dbReference>
<dbReference type="STRING" id="443610.VE25_00505"/>
<dbReference type="PANTHER" id="PTHR33755:SF5">
    <property type="entry name" value="TYPE II TOXIN-ANTITOXIN SYSTEM RELE_PARE FAMILY TOXIN"/>
    <property type="match status" value="1"/>
</dbReference>
<dbReference type="Gene3D" id="3.30.2310.20">
    <property type="entry name" value="RelE-like"/>
    <property type="match status" value="1"/>
</dbReference>
<keyword evidence="2" id="KW-1277">Toxin-antitoxin system</keyword>
<dbReference type="InterPro" id="IPR035093">
    <property type="entry name" value="RelE/ParE_toxin_dom_sf"/>
</dbReference>
<protein>
    <submittedName>
        <fullName evidence="3">Translation repressor RelE</fullName>
    </submittedName>
</protein>
<dbReference type="RefSeq" id="WP_046106620.1">
    <property type="nucleotide sequence ID" value="NZ_JZEX01000012.1"/>
</dbReference>
<dbReference type="EMBL" id="JZEX01000012">
    <property type="protein sequence ID" value="KKB13697.1"/>
    <property type="molecule type" value="Genomic_DNA"/>
</dbReference>
<sequence length="97" mass="11366">MRLIWATPALTDRRKIYSRIGADNPKAALDLDELFERRSWQLSEHPMLGRVGRMAETRELVVHPNYLLIYEIDDETVWILRVLHAAMKWPPKTKTPG</sequence>
<organism evidence="3 4">
    <name type="scientific">Devosia geojensis</name>
    <dbReference type="NCBI Taxonomy" id="443610"/>
    <lineage>
        <taxon>Bacteria</taxon>
        <taxon>Pseudomonadati</taxon>
        <taxon>Pseudomonadota</taxon>
        <taxon>Alphaproteobacteria</taxon>
        <taxon>Hyphomicrobiales</taxon>
        <taxon>Devosiaceae</taxon>
        <taxon>Devosia</taxon>
    </lineage>
</organism>
<evidence type="ECO:0000313" key="4">
    <source>
        <dbReference type="Proteomes" id="UP000033632"/>
    </source>
</evidence>
<dbReference type="AlphaFoldDB" id="A0A0F5FZS6"/>
<dbReference type="Pfam" id="PF05016">
    <property type="entry name" value="ParE_toxin"/>
    <property type="match status" value="1"/>
</dbReference>